<reference evidence="1 2" key="1">
    <citation type="submission" date="2018-03" db="EMBL/GenBank/DDBJ databases">
        <title>Whole genome sequencing of Histamine producing bacteria.</title>
        <authorList>
            <person name="Butler K."/>
        </authorList>
    </citation>
    <scope>NUCLEOTIDE SEQUENCE [LARGE SCALE GENOMIC DNA]</scope>
    <source>
        <strain evidence="1 2">BS2</strain>
    </source>
</reference>
<comment type="caution">
    <text evidence="1">The sequence shown here is derived from an EMBL/GenBank/DDBJ whole genome shotgun (WGS) entry which is preliminary data.</text>
</comment>
<dbReference type="Proteomes" id="UP000240254">
    <property type="component" value="Unassembled WGS sequence"/>
</dbReference>
<dbReference type="AlphaFoldDB" id="A0A2T3IEP0"/>
<sequence length="91" mass="9929">MELKEFIKYAIDEVVTGVREAQEKYIDGDVIICPPNIDMQSNGEGVVGITNSNLTKYSAKKTVSAIHFDVSVTAEDKVTAGAKGGLKWTFF</sequence>
<dbReference type="RefSeq" id="WP_065176758.1">
    <property type="nucleotide sequence ID" value="NZ_LZFA01000027.1"/>
</dbReference>
<name>A0A2T3IEP0_9GAMM</name>
<dbReference type="EMBL" id="PYMK01000035">
    <property type="protein sequence ID" value="PSU22957.1"/>
    <property type="molecule type" value="Genomic_DNA"/>
</dbReference>
<evidence type="ECO:0000313" key="1">
    <source>
        <dbReference type="EMBL" id="PSU22957.1"/>
    </source>
</evidence>
<organism evidence="1 2">
    <name type="scientific">Photobacterium aquimaris</name>
    <dbReference type="NCBI Taxonomy" id="512643"/>
    <lineage>
        <taxon>Bacteria</taxon>
        <taxon>Pseudomonadati</taxon>
        <taxon>Pseudomonadota</taxon>
        <taxon>Gammaproteobacteria</taxon>
        <taxon>Vibrionales</taxon>
        <taxon>Vibrionaceae</taxon>
        <taxon>Photobacterium</taxon>
    </lineage>
</organism>
<accession>A0A2T3IEP0</accession>
<protein>
    <submittedName>
        <fullName evidence="1">Uncharacterized protein</fullName>
    </submittedName>
</protein>
<proteinExistence type="predicted"/>
<gene>
    <name evidence="1" type="ORF">CTM88_20115</name>
</gene>
<evidence type="ECO:0000313" key="2">
    <source>
        <dbReference type="Proteomes" id="UP000240254"/>
    </source>
</evidence>